<protein>
    <recommendedName>
        <fullName evidence="3">beta-N-acetylhexosaminidase</fullName>
        <ecNumber evidence="3">3.2.1.52</ecNumber>
    </recommendedName>
</protein>
<dbReference type="GO" id="GO:0004563">
    <property type="term" value="F:beta-N-acetylhexosaminidase activity"/>
    <property type="evidence" value="ECO:0007669"/>
    <property type="project" value="UniProtKB-EC"/>
</dbReference>
<evidence type="ECO:0000313" key="9">
    <source>
        <dbReference type="EMBL" id="RXR19229.1"/>
    </source>
</evidence>
<evidence type="ECO:0000259" key="8">
    <source>
        <dbReference type="Pfam" id="PF00933"/>
    </source>
</evidence>
<keyword evidence="4" id="KW-0378">Hydrolase</keyword>
<dbReference type="Pfam" id="PF00144">
    <property type="entry name" value="Beta-lactamase"/>
    <property type="match status" value="1"/>
</dbReference>
<dbReference type="RefSeq" id="WP_129435687.1">
    <property type="nucleotide sequence ID" value="NZ_SBKO01000002.1"/>
</dbReference>
<dbReference type="InterPro" id="IPR001764">
    <property type="entry name" value="Glyco_hydro_3_N"/>
</dbReference>
<evidence type="ECO:0000256" key="1">
    <source>
        <dbReference type="ARBA" id="ARBA00001231"/>
    </source>
</evidence>
<dbReference type="PROSITE" id="PS00775">
    <property type="entry name" value="GLYCOSYL_HYDROL_F3"/>
    <property type="match status" value="1"/>
</dbReference>
<dbReference type="OrthoDB" id="9805821at2"/>
<dbReference type="InterPro" id="IPR036881">
    <property type="entry name" value="Glyco_hydro_3_C_sf"/>
</dbReference>
<evidence type="ECO:0000256" key="5">
    <source>
        <dbReference type="ARBA" id="ARBA00023295"/>
    </source>
</evidence>
<dbReference type="Gene3D" id="3.40.50.1700">
    <property type="entry name" value="Glycoside hydrolase family 3 C-terminal domain"/>
    <property type="match status" value="1"/>
</dbReference>
<evidence type="ECO:0000259" key="7">
    <source>
        <dbReference type="Pfam" id="PF00144"/>
    </source>
</evidence>
<dbReference type="EC" id="3.2.1.52" evidence="3"/>
<feature type="signal peptide" evidence="6">
    <location>
        <begin position="1"/>
        <end position="26"/>
    </location>
</feature>
<dbReference type="InterPro" id="IPR001466">
    <property type="entry name" value="Beta-lactam-related"/>
</dbReference>
<evidence type="ECO:0000256" key="4">
    <source>
        <dbReference type="ARBA" id="ARBA00022801"/>
    </source>
</evidence>
<dbReference type="PANTHER" id="PTHR30480:SF13">
    <property type="entry name" value="BETA-HEXOSAMINIDASE"/>
    <property type="match status" value="1"/>
</dbReference>
<proteinExistence type="inferred from homology"/>
<keyword evidence="5" id="KW-0326">Glycosidase</keyword>
<sequence>MKHFFFKISILVLVSFLIWNCSSVKKNTAKTSQTVSTPKMEYKDVTKEGFNLFEDSPLEKKWVDSVYATLSFEEKLGQLFMVAAYSNKDTIHFNAIEKLVKNYKIGGLIFFQGGPVRQAKLTNRFQAQSKVPLFIGNDAEWGLSMRLDSTYKYPWNMTLGAIKDLKLIEELGVQMGKETKRLGLQFNFAPVLDINTNPNNPIIGNRSFGESKDEVTSHAIALMKGLQNQNVFATGKHFPGHGDTETDSHHTLPKVNFSEERLNEIEFFPYKKMFNLGLASVMVAHLNVPSVESRENFPTSISYNVVSNILKKQLGFNGLIFTDALNMKGASNFKKPGEIDLAAFLAGNDVMLFAEDVPTAIEKFTQAYKDTLITDERIEHSVKKILKYKYKSGLNNYKPIETANLYTDLNTGYSNSLQYKLYENAITVIKNSDETLPITNYAKNKIAFVKLGDDSGSKFLATLRKYTNITEVSHTNIDSLNLELKKFDKVIIGYHVSDKSWWKKHEFNAKELDWIQKISESNTTILDVFSKPYVLMPLKGMEHLESIIVSYQNGEIAQEVSAELIFGAIEAKGVLPVSVNEDFKVGFGLPTKKINVLGFSNPETVGMNSVKLKEIDAVVKKAIDGKMTPGAQVLVARKGKIVYQKSYGYHTYDNGVKVKNSDIYDIASLSKIVGTLPNVMLDYDKGKITMDTRLGQMVHKAKGTDKDSITFKELLSHYARLQAWEPFYKSTIDSVTKRPLSKYYRKTSTKGFTTQVSENLFIRDTYKDSIIDKIIKSKLLPKKEYRYSDFTFILLKEYLETHHKRSLDLLAEENFFSKLGMNNTSYNPLIKFEEDIIPPTEKDKYFRYDVIQGYVHDMAAAMQGGVAGHAGIFSNSMDVAKMMQLFLNKGNYGGIQYFSEKTMNDFNTCNYCSEGNRRGVGFDKPQIKGAGPTCGCASVTSFGHTGFTGTMAWADPEKELIYIFLSNRTFPDSNATNKLSKENIREDIQKIIYDAIIN</sequence>
<comment type="catalytic activity">
    <reaction evidence="1">
        <text>Hydrolysis of terminal non-reducing N-acetyl-D-hexosamine residues in N-acetyl-beta-D-hexosaminides.</text>
        <dbReference type="EC" id="3.2.1.52"/>
    </reaction>
</comment>
<dbReference type="Gene3D" id="3.20.20.300">
    <property type="entry name" value="Glycoside hydrolase, family 3, N-terminal domain"/>
    <property type="match status" value="1"/>
</dbReference>
<dbReference type="EMBL" id="SBKO01000002">
    <property type="protein sequence ID" value="RXR19229.1"/>
    <property type="molecule type" value="Genomic_DNA"/>
</dbReference>
<name>A0A4Q1K390_9FLAO</name>
<evidence type="ECO:0000256" key="6">
    <source>
        <dbReference type="SAM" id="SignalP"/>
    </source>
</evidence>
<comment type="caution">
    <text evidence="9">The sequence shown here is derived from an EMBL/GenBank/DDBJ whole genome shotgun (WGS) entry which is preliminary data.</text>
</comment>
<comment type="similarity">
    <text evidence="2">Belongs to the glycosyl hydrolase 3 family.</text>
</comment>
<gene>
    <name evidence="9" type="ORF">EQG63_07225</name>
</gene>
<feature type="chain" id="PRO_5020804581" description="beta-N-acetylhexosaminidase" evidence="6">
    <location>
        <begin position="27"/>
        <end position="998"/>
    </location>
</feature>
<evidence type="ECO:0000256" key="2">
    <source>
        <dbReference type="ARBA" id="ARBA00005336"/>
    </source>
</evidence>
<dbReference type="InterPro" id="IPR036962">
    <property type="entry name" value="Glyco_hydro_3_N_sf"/>
</dbReference>
<dbReference type="Pfam" id="PF00933">
    <property type="entry name" value="Glyco_hydro_3"/>
    <property type="match status" value="1"/>
</dbReference>
<organism evidence="9 10">
    <name type="scientific">Flavobacterium amnicola</name>
    <dbReference type="NCBI Taxonomy" id="2506422"/>
    <lineage>
        <taxon>Bacteria</taxon>
        <taxon>Pseudomonadati</taxon>
        <taxon>Bacteroidota</taxon>
        <taxon>Flavobacteriia</taxon>
        <taxon>Flavobacteriales</taxon>
        <taxon>Flavobacteriaceae</taxon>
        <taxon>Flavobacterium</taxon>
    </lineage>
</organism>
<reference evidence="10" key="1">
    <citation type="submission" date="2019-01" db="EMBL/GenBank/DDBJ databases">
        <title>Cytophagaceae bacterium strain CAR-16.</title>
        <authorList>
            <person name="Chen W.-M."/>
        </authorList>
    </citation>
    <scope>NUCLEOTIDE SEQUENCE [LARGE SCALE GENOMIC DNA]</scope>
    <source>
        <strain evidence="10">LLJ-11</strain>
    </source>
</reference>
<dbReference type="Proteomes" id="UP000290283">
    <property type="component" value="Unassembled WGS sequence"/>
</dbReference>
<dbReference type="GO" id="GO:0009254">
    <property type="term" value="P:peptidoglycan turnover"/>
    <property type="evidence" value="ECO:0007669"/>
    <property type="project" value="TreeGrafter"/>
</dbReference>
<evidence type="ECO:0000256" key="3">
    <source>
        <dbReference type="ARBA" id="ARBA00012663"/>
    </source>
</evidence>
<feature type="domain" description="Glycoside hydrolase family 3 N-terminal" evidence="8">
    <location>
        <begin position="72"/>
        <end position="387"/>
    </location>
</feature>
<dbReference type="InterPro" id="IPR019800">
    <property type="entry name" value="Glyco_hydro_3_AS"/>
</dbReference>
<keyword evidence="10" id="KW-1185">Reference proteome</keyword>
<dbReference type="SUPFAM" id="SSF51445">
    <property type="entry name" value="(Trans)glycosidases"/>
    <property type="match status" value="1"/>
</dbReference>
<dbReference type="Gene3D" id="3.40.710.10">
    <property type="entry name" value="DD-peptidase/beta-lactamase superfamily"/>
    <property type="match status" value="1"/>
</dbReference>
<evidence type="ECO:0000313" key="10">
    <source>
        <dbReference type="Proteomes" id="UP000290283"/>
    </source>
</evidence>
<dbReference type="AlphaFoldDB" id="A0A4Q1K390"/>
<dbReference type="InterPro" id="IPR012338">
    <property type="entry name" value="Beta-lactam/transpept-like"/>
</dbReference>
<accession>A0A4Q1K390</accession>
<dbReference type="InterPro" id="IPR017853">
    <property type="entry name" value="GH"/>
</dbReference>
<feature type="domain" description="Beta-lactamase-related" evidence="7">
    <location>
        <begin position="619"/>
        <end position="974"/>
    </location>
</feature>
<dbReference type="PANTHER" id="PTHR30480">
    <property type="entry name" value="BETA-HEXOSAMINIDASE-RELATED"/>
    <property type="match status" value="1"/>
</dbReference>
<dbReference type="GO" id="GO:0005975">
    <property type="term" value="P:carbohydrate metabolic process"/>
    <property type="evidence" value="ECO:0007669"/>
    <property type="project" value="InterPro"/>
</dbReference>
<dbReference type="SUPFAM" id="SSF56601">
    <property type="entry name" value="beta-lactamase/transpeptidase-like"/>
    <property type="match status" value="1"/>
</dbReference>
<keyword evidence="6" id="KW-0732">Signal</keyword>
<dbReference type="InterPro" id="IPR050226">
    <property type="entry name" value="NagZ_Beta-hexosaminidase"/>
</dbReference>